<dbReference type="InterPro" id="IPR038401">
    <property type="entry name" value="Rev1_C_sf"/>
</dbReference>
<dbReference type="PANTHER" id="PTHR45990">
    <property type="entry name" value="DNA REPAIR PROTEIN REV1"/>
    <property type="match status" value="1"/>
</dbReference>
<feature type="compositionally biased region" description="Basic and acidic residues" evidence="2">
    <location>
        <begin position="418"/>
        <end position="431"/>
    </location>
</feature>
<evidence type="ECO:0000256" key="2">
    <source>
        <dbReference type="SAM" id="MobiDB-lite"/>
    </source>
</evidence>
<dbReference type="EMBL" id="GGYP01002314">
    <property type="protein sequence ID" value="MDE47085.1"/>
    <property type="molecule type" value="Transcribed_RNA"/>
</dbReference>
<feature type="compositionally biased region" description="Low complexity" evidence="2">
    <location>
        <begin position="243"/>
        <end position="259"/>
    </location>
</feature>
<feature type="coiled-coil region" evidence="1">
    <location>
        <begin position="23"/>
        <end position="50"/>
    </location>
</feature>
<dbReference type="GO" id="GO:0042276">
    <property type="term" value="P:error-prone translesion synthesis"/>
    <property type="evidence" value="ECO:0007669"/>
    <property type="project" value="TreeGrafter"/>
</dbReference>
<dbReference type="PROSITE" id="PS50172">
    <property type="entry name" value="BRCT"/>
    <property type="match status" value="1"/>
</dbReference>
<feature type="region of interest" description="Disordered" evidence="2">
    <location>
        <begin position="1"/>
        <end position="21"/>
    </location>
</feature>
<dbReference type="EMBL" id="GGYP01006942">
    <property type="protein sequence ID" value="MDE51713.1"/>
    <property type="molecule type" value="Transcribed_RNA"/>
</dbReference>
<dbReference type="PANTHER" id="PTHR45990:SF1">
    <property type="entry name" value="DNA REPAIR PROTEIN REV1"/>
    <property type="match status" value="1"/>
</dbReference>
<sequence length="457" mass="51936">MGDRTGLSRLDRTNGYDDGRGYMRAKKTKLAQQNEEIREALQKRHSAMRTELFKGVSINVNGRTQPTADELKRLILLNGGEYHPYYRYQQTKFMIATNLSTARIKNLRPDDRIVKPEWITESVKANCVLPYQDYQLFAEEPRGKNSTTAPVAVLALDSDSSNQGHSRSNSSSTIISNNNNQLKQASLQQMLQANAAKKSDTSLSSSLSSSSTASKSITEQHQQPHRSTDRSTKTTSAVSIATNNKINNNNNNNNSNNKKQPTMNDFIVRGISRPSQKFPTPKVREQQRDVANIIGRTSVDEIINLINEWVGCSEGIIDDDVACVTKYFYDLMTERNYHNKFCEVFDAFRERIMEHNEKCWIDLYNDLARTFKNELSSNAEASQNLCQLIAFIEHDKDASEERHVDDDTIHKPSTSRDGYCEEKTSDEKGSNNDEQMNVKVQTKQVKLQIIEELIDID</sequence>
<feature type="compositionally biased region" description="Low complexity" evidence="2">
    <location>
        <begin position="158"/>
        <end position="176"/>
    </location>
</feature>
<dbReference type="AlphaFoldDB" id="A0A6G1SP88"/>
<feature type="region of interest" description="Disordered" evidence="2">
    <location>
        <begin position="157"/>
        <end position="176"/>
    </location>
</feature>
<feature type="compositionally biased region" description="Polar residues" evidence="2">
    <location>
        <begin position="233"/>
        <end position="242"/>
    </location>
</feature>
<dbReference type="SUPFAM" id="SSF52113">
    <property type="entry name" value="BRCT domain"/>
    <property type="match status" value="1"/>
</dbReference>
<accession>A0A6G1SP88</accession>
<gene>
    <name evidence="5" type="primary">REV1_1</name>
    <name evidence="4" type="synonym">REV1_0</name>
    <name evidence="5" type="ORF">g.6660</name>
    <name evidence="4" type="ORF">g.6661</name>
</gene>
<dbReference type="Gene3D" id="1.20.58.1280">
    <property type="entry name" value="DNA repair protein Rev1, C-terminal domain"/>
    <property type="match status" value="1"/>
</dbReference>
<dbReference type="GO" id="GO:0005634">
    <property type="term" value="C:nucleus"/>
    <property type="evidence" value="ECO:0007669"/>
    <property type="project" value="TreeGrafter"/>
</dbReference>
<feature type="region of interest" description="Disordered" evidence="2">
    <location>
        <begin position="399"/>
        <end position="436"/>
    </location>
</feature>
<feature type="domain" description="BRCT" evidence="3">
    <location>
        <begin position="48"/>
        <end position="136"/>
    </location>
</feature>
<feature type="compositionally biased region" description="Basic and acidic residues" evidence="2">
    <location>
        <begin position="9"/>
        <end position="21"/>
    </location>
</feature>
<dbReference type="GO" id="GO:0017125">
    <property type="term" value="F:deoxycytidyl transferase activity"/>
    <property type="evidence" value="ECO:0007669"/>
    <property type="project" value="TreeGrafter"/>
</dbReference>
<protein>
    <submittedName>
        <fullName evidence="5">DNA repair protein REV1</fullName>
    </submittedName>
</protein>
<dbReference type="InterPro" id="IPR001357">
    <property type="entry name" value="BRCT_dom"/>
</dbReference>
<dbReference type="InterPro" id="IPR036420">
    <property type="entry name" value="BRCT_dom_sf"/>
</dbReference>
<feature type="region of interest" description="Disordered" evidence="2">
    <location>
        <begin position="191"/>
        <end position="262"/>
    </location>
</feature>
<keyword evidence="1" id="KW-0175">Coiled coil</keyword>
<dbReference type="CDD" id="cd17719">
    <property type="entry name" value="BRCT_Rev1"/>
    <property type="match status" value="1"/>
</dbReference>
<dbReference type="Pfam" id="PF16589">
    <property type="entry name" value="BRCT_2"/>
    <property type="match status" value="1"/>
</dbReference>
<dbReference type="SMART" id="SM00292">
    <property type="entry name" value="BRCT"/>
    <property type="match status" value="1"/>
</dbReference>
<organism evidence="5">
    <name type="scientific">Aceria tosichella</name>
    <name type="common">wheat curl mite</name>
    <dbReference type="NCBI Taxonomy" id="561515"/>
    <lineage>
        <taxon>Eukaryota</taxon>
        <taxon>Metazoa</taxon>
        <taxon>Ecdysozoa</taxon>
        <taxon>Arthropoda</taxon>
        <taxon>Chelicerata</taxon>
        <taxon>Arachnida</taxon>
        <taxon>Acari</taxon>
        <taxon>Acariformes</taxon>
        <taxon>Trombidiformes</taxon>
        <taxon>Prostigmata</taxon>
        <taxon>Eupodina</taxon>
        <taxon>Eriophyoidea</taxon>
        <taxon>Eriophyidae</taxon>
        <taxon>Eriophyinae</taxon>
        <taxon>Aceriini</taxon>
        <taxon>Aceria</taxon>
    </lineage>
</organism>
<evidence type="ECO:0000259" key="3">
    <source>
        <dbReference type="PROSITE" id="PS50172"/>
    </source>
</evidence>
<dbReference type="Gene3D" id="3.40.50.10190">
    <property type="entry name" value="BRCT domain"/>
    <property type="match status" value="1"/>
</dbReference>
<feature type="compositionally biased region" description="Low complexity" evidence="2">
    <location>
        <begin position="201"/>
        <end position="216"/>
    </location>
</feature>
<evidence type="ECO:0000313" key="4">
    <source>
        <dbReference type="EMBL" id="MDE47085.1"/>
    </source>
</evidence>
<evidence type="ECO:0000313" key="5">
    <source>
        <dbReference type="EMBL" id="MDE51713.1"/>
    </source>
</evidence>
<dbReference type="GO" id="GO:0003887">
    <property type="term" value="F:DNA-directed DNA polymerase activity"/>
    <property type="evidence" value="ECO:0007669"/>
    <property type="project" value="TreeGrafter"/>
</dbReference>
<proteinExistence type="predicted"/>
<dbReference type="GO" id="GO:0070987">
    <property type="term" value="P:error-free translesion synthesis"/>
    <property type="evidence" value="ECO:0007669"/>
    <property type="project" value="TreeGrafter"/>
</dbReference>
<name>A0A6G1SP88_9ACAR</name>
<feature type="compositionally biased region" description="Basic and acidic residues" evidence="2">
    <location>
        <begin position="399"/>
        <end position="410"/>
    </location>
</feature>
<evidence type="ECO:0000256" key="1">
    <source>
        <dbReference type="SAM" id="Coils"/>
    </source>
</evidence>
<reference evidence="5" key="1">
    <citation type="submission" date="2018-10" db="EMBL/GenBank/DDBJ databases">
        <title>Transcriptome assembly of Aceria tosichella (Wheat curl mite) Type 2.</title>
        <authorList>
            <person name="Scully E.D."/>
            <person name="Geib S.M."/>
            <person name="Palmer N.A."/>
            <person name="Gupta A.K."/>
            <person name="Sarath G."/>
            <person name="Tatineni S."/>
        </authorList>
    </citation>
    <scope>NUCLEOTIDE SEQUENCE</scope>
    <source>
        <strain evidence="5">LincolnNE</strain>
    </source>
</reference>